<reference evidence="1 2" key="1">
    <citation type="submission" date="2014-04" db="EMBL/GenBank/DDBJ databases">
        <authorList>
            <consortium name="DOE Joint Genome Institute"/>
            <person name="Kuo A."/>
            <person name="Tarkka M."/>
            <person name="Buscot F."/>
            <person name="Kohler A."/>
            <person name="Nagy L.G."/>
            <person name="Floudas D."/>
            <person name="Copeland A."/>
            <person name="Barry K.W."/>
            <person name="Cichocki N."/>
            <person name="Veneault-Fourrey C."/>
            <person name="LaButti K."/>
            <person name="Lindquist E.A."/>
            <person name="Lipzen A."/>
            <person name="Lundell T."/>
            <person name="Morin E."/>
            <person name="Murat C."/>
            <person name="Sun H."/>
            <person name="Tunlid A."/>
            <person name="Henrissat B."/>
            <person name="Grigoriev I.V."/>
            <person name="Hibbett D.S."/>
            <person name="Martin F."/>
            <person name="Nordberg H.P."/>
            <person name="Cantor M.N."/>
            <person name="Hua S.X."/>
        </authorList>
    </citation>
    <scope>NUCLEOTIDE SEQUENCE [LARGE SCALE GENOMIC DNA]</scope>
    <source>
        <strain evidence="1 2">F 1598</strain>
    </source>
</reference>
<accession>A0A0C3FER8</accession>
<sequence length="83" mass="8795">MTTAAISMQMSSYLTSSLGAVATAGFETDSAGVIVRNGAAEETEVARDELKEDVCASREVGPLGRGRRAKIGSTRYGAEWEEH</sequence>
<gene>
    <name evidence="1" type="ORF">PILCRDRAFT_596487</name>
</gene>
<evidence type="ECO:0000313" key="1">
    <source>
        <dbReference type="EMBL" id="KIM78376.1"/>
    </source>
</evidence>
<dbReference type="HOGENOM" id="CLU_2543388_0_0_1"/>
<dbReference type="AlphaFoldDB" id="A0A0C3FER8"/>
<proteinExistence type="predicted"/>
<protein>
    <submittedName>
        <fullName evidence="1">Uncharacterized protein</fullName>
    </submittedName>
</protein>
<dbReference type="EMBL" id="KN833017">
    <property type="protein sequence ID" value="KIM78376.1"/>
    <property type="molecule type" value="Genomic_DNA"/>
</dbReference>
<evidence type="ECO:0000313" key="2">
    <source>
        <dbReference type="Proteomes" id="UP000054166"/>
    </source>
</evidence>
<dbReference type="InParanoid" id="A0A0C3FER8"/>
<keyword evidence="2" id="KW-1185">Reference proteome</keyword>
<organism evidence="1 2">
    <name type="scientific">Piloderma croceum (strain F 1598)</name>
    <dbReference type="NCBI Taxonomy" id="765440"/>
    <lineage>
        <taxon>Eukaryota</taxon>
        <taxon>Fungi</taxon>
        <taxon>Dikarya</taxon>
        <taxon>Basidiomycota</taxon>
        <taxon>Agaricomycotina</taxon>
        <taxon>Agaricomycetes</taxon>
        <taxon>Agaricomycetidae</taxon>
        <taxon>Atheliales</taxon>
        <taxon>Atheliaceae</taxon>
        <taxon>Piloderma</taxon>
    </lineage>
</organism>
<reference evidence="2" key="2">
    <citation type="submission" date="2015-01" db="EMBL/GenBank/DDBJ databases">
        <title>Evolutionary Origins and Diversification of the Mycorrhizal Mutualists.</title>
        <authorList>
            <consortium name="DOE Joint Genome Institute"/>
            <consortium name="Mycorrhizal Genomics Consortium"/>
            <person name="Kohler A."/>
            <person name="Kuo A."/>
            <person name="Nagy L.G."/>
            <person name="Floudas D."/>
            <person name="Copeland A."/>
            <person name="Barry K.W."/>
            <person name="Cichocki N."/>
            <person name="Veneault-Fourrey C."/>
            <person name="LaButti K."/>
            <person name="Lindquist E.A."/>
            <person name="Lipzen A."/>
            <person name="Lundell T."/>
            <person name="Morin E."/>
            <person name="Murat C."/>
            <person name="Riley R."/>
            <person name="Ohm R."/>
            <person name="Sun H."/>
            <person name="Tunlid A."/>
            <person name="Henrissat B."/>
            <person name="Grigoriev I.V."/>
            <person name="Hibbett D.S."/>
            <person name="Martin F."/>
        </authorList>
    </citation>
    <scope>NUCLEOTIDE SEQUENCE [LARGE SCALE GENOMIC DNA]</scope>
    <source>
        <strain evidence="2">F 1598</strain>
    </source>
</reference>
<name>A0A0C3FER8_PILCF</name>
<dbReference type="Proteomes" id="UP000054166">
    <property type="component" value="Unassembled WGS sequence"/>
</dbReference>